<dbReference type="KEGG" id="fsl:EJO69_02815"/>
<evidence type="ECO:0000313" key="2">
    <source>
        <dbReference type="EMBL" id="AZN29354.1"/>
    </source>
</evidence>
<organism evidence="2 3">
    <name type="scientific">Flaviflexus salsibiostraticola</name>
    <dbReference type="NCBI Taxonomy" id="1282737"/>
    <lineage>
        <taxon>Bacteria</taxon>
        <taxon>Bacillati</taxon>
        <taxon>Actinomycetota</taxon>
        <taxon>Actinomycetes</taxon>
        <taxon>Actinomycetales</taxon>
        <taxon>Actinomycetaceae</taxon>
        <taxon>Flaviflexus</taxon>
    </lineage>
</organism>
<dbReference type="InterPro" id="IPR012654">
    <property type="entry name" value="CHP02391"/>
</dbReference>
<evidence type="ECO:0000313" key="3">
    <source>
        <dbReference type="Proteomes" id="UP000270021"/>
    </source>
</evidence>
<protein>
    <submittedName>
        <fullName evidence="2">TIGR02391 family protein</fullName>
    </submittedName>
</protein>
<evidence type="ECO:0000259" key="1">
    <source>
        <dbReference type="Pfam" id="PF09509"/>
    </source>
</evidence>
<dbReference type="RefSeq" id="WP_126038948.1">
    <property type="nucleotide sequence ID" value="NZ_CP034438.1"/>
</dbReference>
<feature type="domain" description="Conserved hypothetical protein CHP02391" evidence="1">
    <location>
        <begin position="106"/>
        <end position="223"/>
    </location>
</feature>
<keyword evidence="3" id="KW-1185">Reference proteome</keyword>
<dbReference type="NCBIfam" id="TIGR02391">
    <property type="entry name" value="hypoth_ymh"/>
    <property type="match status" value="1"/>
</dbReference>
<dbReference type="Proteomes" id="UP000270021">
    <property type="component" value="Chromosome"/>
</dbReference>
<reference evidence="2 3" key="1">
    <citation type="submission" date="2018-12" db="EMBL/GenBank/DDBJ databases">
        <title>Complete genome sequence of Flaviflexus salsibiostraticola KCTC 33148.</title>
        <authorList>
            <person name="Bae J.-W."/>
        </authorList>
    </citation>
    <scope>NUCLEOTIDE SEQUENCE [LARGE SCALE GENOMIC DNA]</scope>
    <source>
        <strain evidence="2 3">KCTC 33148</strain>
    </source>
</reference>
<dbReference type="Pfam" id="PF09509">
    <property type="entry name" value="Hypoth_Ymh"/>
    <property type="match status" value="1"/>
</dbReference>
<dbReference type="AlphaFoldDB" id="A0A3Q8WSN6"/>
<accession>A0A3Q8WSN6</accession>
<gene>
    <name evidence="2" type="ORF">EJO69_02815</name>
</gene>
<dbReference type="OrthoDB" id="3189478at2"/>
<dbReference type="EMBL" id="CP034438">
    <property type="protein sequence ID" value="AZN29354.1"/>
    <property type="molecule type" value="Genomic_DNA"/>
</dbReference>
<name>A0A3Q8WSN6_9ACTO</name>
<sequence>MALPSIARRHGTKKVVIIRHEGTEDEARTEVEAMIQAESGFFDVTTPIYEGDVVEIPDPRGGIDRRLAAEVHVNDYGSKELHHTQVKWGKAPAARTAPVRRLSIEHLHPEVISAASDLFADGHYSSAVYEAFKSIEVRVRQLTGIDKSGAALMGDAFGGKEPRLSVATAPGRSGVDEQEGFLSLFRGSMLAVRNPKAHELAKDDDPRHALEYLGLASLLHRRLDSAASSRS</sequence>
<proteinExistence type="predicted"/>